<dbReference type="Gene3D" id="3.30.460.10">
    <property type="entry name" value="Beta Polymerase, domain 2"/>
    <property type="match status" value="1"/>
</dbReference>
<dbReference type="Pfam" id="PF01909">
    <property type="entry name" value="NTP_transf_2"/>
    <property type="match status" value="1"/>
</dbReference>
<evidence type="ECO:0000259" key="1">
    <source>
        <dbReference type="Pfam" id="PF01909"/>
    </source>
</evidence>
<keyword evidence="2" id="KW-0808">Transferase</keyword>
<evidence type="ECO:0000313" key="2">
    <source>
        <dbReference type="EMBL" id="RJP72044.1"/>
    </source>
</evidence>
<organism evidence="2 3">
    <name type="scientific">Candidatus Abyssobacteria bacterium SURF_17</name>
    <dbReference type="NCBI Taxonomy" id="2093361"/>
    <lineage>
        <taxon>Bacteria</taxon>
        <taxon>Pseudomonadati</taxon>
        <taxon>Candidatus Hydrogenedentota</taxon>
        <taxon>Candidatus Abyssobacteria</taxon>
    </lineage>
</organism>
<dbReference type="PANTHER" id="PTHR37030">
    <property type="entry name" value="NUCLEOTIDYLTRANSFERASE"/>
    <property type="match status" value="1"/>
</dbReference>
<feature type="domain" description="Polymerase nucleotidyl transferase" evidence="1">
    <location>
        <begin position="20"/>
        <end position="94"/>
    </location>
</feature>
<comment type="caution">
    <text evidence="2">The sequence shown here is derived from an EMBL/GenBank/DDBJ whole genome shotgun (WGS) entry which is preliminary data.</text>
</comment>
<protein>
    <submittedName>
        <fullName evidence="2">Nucleotidyltransferase domain-containing protein</fullName>
    </submittedName>
</protein>
<dbReference type="GO" id="GO:0016779">
    <property type="term" value="F:nucleotidyltransferase activity"/>
    <property type="evidence" value="ECO:0007669"/>
    <property type="project" value="InterPro"/>
</dbReference>
<name>A0A419F1V7_9BACT</name>
<dbReference type="SUPFAM" id="SSF81301">
    <property type="entry name" value="Nucleotidyltransferase"/>
    <property type="match status" value="1"/>
</dbReference>
<dbReference type="CDD" id="cd05403">
    <property type="entry name" value="NT_KNTase_like"/>
    <property type="match status" value="1"/>
</dbReference>
<accession>A0A419F1V7</accession>
<dbReference type="InterPro" id="IPR002934">
    <property type="entry name" value="Polymerase_NTP_transf_dom"/>
</dbReference>
<proteinExistence type="predicted"/>
<dbReference type="Proteomes" id="UP000285961">
    <property type="component" value="Unassembled WGS sequence"/>
</dbReference>
<dbReference type="InterPro" id="IPR043519">
    <property type="entry name" value="NT_sf"/>
</dbReference>
<gene>
    <name evidence="2" type="ORF">C4532_06630</name>
</gene>
<dbReference type="EMBL" id="QZKI01000051">
    <property type="protein sequence ID" value="RJP72044.1"/>
    <property type="molecule type" value="Genomic_DNA"/>
</dbReference>
<dbReference type="AlphaFoldDB" id="A0A419F1V7"/>
<evidence type="ECO:0000313" key="3">
    <source>
        <dbReference type="Proteomes" id="UP000285961"/>
    </source>
</evidence>
<sequence>MPTVDIDLLREDAILAEMVHRLVEAFQPERIYLFGSKARDESGGDSDYDLMVVVTHSDLPGYRRDQRAYRTLRGLGVAKDVLVWTAEEFEKRVRFPASLPATIIREERLLYAAA</sequence>
<reference evidence="2 3" key="1">
    <citation type="journal article" date="2017" name="ISME J.">
        <title>Energy and carbon metabolisms in a deep terrestrial subsurface fluid microbial community.</title>
        <authorList>
            <person name="Momper L."/>
            <person name="Jungbluth S.P."/>
            <person name="Lee M.D."/>
            <person name="Amend J.P."/>
        </authorList>
    </citation>
    <scope>NUCLEOTIDE SEQUENCE [LARGE SCALE GENOMIC DNA]</scope>
    <source>
        <strain evidence="2">SURF_17</strain>
    </source>
</reference>
<dbReference type="PANTHER" id="PTHR37030:SF1">
    <property type="entry name" value="NUCLEOTIDYLTRANSFERASE"/>
    <property type="match status" value="1"/>
</dbReference>